<proteinExistence type="predicted"/>
<evidence type="ECO:0000313" key="1">
    <source>
        <dbReference type="Proteomes" id="UP000887579"/>
    </source>
</evidence>
<reference evidence="2" key="1">
    <citation type="submission" date="2022-11" db="UniProtKB">
        <authorList>
            <consortium name="WormBaseParasite"/>
        </authorList>
    </citation>
    <scope>IDENTIFICATION</scope>
</reference>
<accession>A0AC34FW16</accession>
<dbReference type="Proteomes" id="UP000887579">
    <property type="component" value="Unplaced"/>
</dbReference>
<organism evidence="1 2">
    <name type="scientific">Panagrolaimus sp. ES5</name>
    <dbReference type="NCBI Taxonomy" id="591445"/>
    <lineage>
        <taxon>Eukaryota</taxon>
        <taxon>Metazoa</taxon>
        <taxon>Ecdysozoa</taxon>
        <taxon>Nematoda</taxon>
        <taxon>Chromadorea</taxon>
        <taxon>Rhabditida</taxon>
        <taxon>Tylenchina</taxon>
        <taxon>Panagrolaimomorpha</taxon>
        <taxon>Panagrolaimoidea</taxon>
        <taxon>Panagrolaimidae</taxon>
        <taxon>Panagrolaimus</taxon>
    </lineage>
</organism>
<dbReference type="WBParaSite" id="ES5_v2.g21531.t1">
    <property type="protein sequence ID" value="ES5_v2.g21531.t1"/>
    <property type="gene ID" value="ES5_v2.g21531"/>
</dbReference>
<evidence type="ECO:0000313" key="2">
    <source>
        <dbReference type="WBParaSite" id="ES5_v2.g21531.t1"/>
    </source>
</evidence>
<protein>
    <submittedName>
        <fullName evidence="2">Methyl-CpG binding protein 2/3 C-terminal domain-containing protein</fullName>
    </submittedName>
</protein>
<sequence>MGRIKSEAGVGGVRRGPKSKAKSDIVKTGFDGSIENPWRRTATIFKQPITIVHSTRKGTTEAPLDKIKKISTLSNDRPLPLFWAKAFEKSSAMIPIHKCDKTSKEFVERSDEYVRVKANLPENVTPYCNVLGSEDSLISYISALTPSAVTTNGIVGQKEHNPSKKYYDNPFFNANPEQPLVVGITKILDTDVSKQEQKVLDARKRLQQLRDSFTFRPSTTA</sequence>
<name>A0AC34FW16_9BILA</name>